<keyword evidence="1" id="KW-0812">Transmembrane</keyword>
<gene>
    <name evidence="2" type="ORF">GPUN_1362</name>
</gene>
<reference evidence="2 3" key="1">
    <citation type="journal article" date="2012" name="J. Bacteriol.">
        <title>Genome sequence of proteorhodopsin-containing sea ice bacterium Glaciecola punicea ACAM 611T.</title>
        <authorList>
            <person name="Qin Q.-L."/>
            <person name="Xie B.-B."/>
            <person name="Shu Y.-L."/>
            <person name="Rong J.-C."/>
            <person name="Zhao D.-L."/>
            <person name="Zhang X.-Y."/>
            <person name="Chen X.-L."/>
            <person name="Zhou B.-C."/>
            <person name="Zhanga Y.-Z."/>
        </authorList>
    </citation>
    <scope>NUCLEOTIDE SEQUENCE [LARGE SCALE GENOMIC DNA]</scope>
    <source>
        <strain evidence="2 3">ACAM 611</strain>
    </source>
</reference>
<feature type="transmembrane region" description="Helical" evidence="1">
    <location>
        <begin position="7"/>
        <end position="25"/>
    </location>
</feature>
<keyword evidence="1" id="KW-0472">Membrane</keyword>
<dbReference type="EMBL" id="BAET01000013">
    <property type="protein sequence ID" value="GAB55486.1"/>
    <property type="molecule type" value="Genomic_DNA"/>
</dbReference>
<reference evidence="2 3" key="2">
    <citation type="journal article" date="2017" name="Antonie Van Leeuwenhoek">
        <title>Rhizobium rhizosphaerae sp. nov., a novel species isolated from rice rhizosphere.</title>
        <authorList>
            <person name="Zhao J.J."/>
            <person name="Zhang J."/>
            <person name="Zhang R.J."/>
            <person name="Zhang C.W."/>
            <person name="Yin H.Q."/>
            <person name="Zhang X.X."/>
        </authorList>
    </citation>
    <scope>NUCLEOTIDE SEQUENCE [LARGE SCALE GENOMIC DNA]</scope>
    <source>
        <strain evidence="2 3">ACAM 611</strain>
    </source>
</reference>
<evidence type="ECO:0000313" key="3">
    <source>
        <dbReference type="Proteomes" id="UP000053586"/>
    </source>
</evidence>
<protein>
    <submittedName>
        <fullName evidence="2">Uncharacterized protein</fullName>
    </submittedName>
</protein>
<dbReference type="AlphaFoldDB" id="H5TB09"/>
<keyword evidence="3" id="KW-1185">Reference proteome</keyword>
<evidence type="ECO:0000313" key="2">
    <source>
        <dbReference type="EMBL" id="GAB55486.1"/>
    </source>
</evidence>
<sequence>MKKYTNLIASFALFTAITLVIYIAFKLVAAGYFLTALIPIGLLLFVLAIGIWRIAKDDD</sequence>
<organism evidence="2 3">
    <name type="scientific">Glaciecola punicea ACAM 611</name>
    <dbReference type="NCBI Taxonomy" id="1121923"/>
    <lineage>
        <taxon>Bacteria</taxon>
        <taxon>Pseudomonadati</taxon>
        <taxon>Pseudomonadota</taxon>
        <taxon>Gammaproteobacteria</taxon>
        <taxon>Alteromonadales</taxon>
        <taxon>Alteromonadaceae</taxon>
        <taxon>Glaciecola</taxon>
    </lineage>
</organism>
<name>H5TB09_9ALTE</name>
<keyword evidence="1" id="KW-1133">Transmembrane helix</keyword>
<feature type="transmembrane region" description="Helical" evidence="1">
    <location>
        <begin position="31"/>
        <end position="55"/>
    </location>
</feature>
<dbReference type="Proteomes" id="UP000053586">
    <property type="component" value="Unassembled WGS sequence"/>
</dbReference>
<proteinExistence type="predicted"/>
<evidence type="ECO:0000256" key="1">
    <source>
        <dbReference type="SAM" id="Phobius"/>
    </source>
</evidence>
<dbReference type="RefSeq" id="WP_006004619.1">
    <property type="nucleotide sequence ID" value="NZ_BAET01000013.1"/>
</dbReference>
<accession>H5TB09</accession>
<comment type="caution">
    <text evidence="2">The sequence shown here is derived from an EMBL/GenBank/DDBJ whole genome shotgun (WGS) entry which is preliminary data.</text>
</comment>